<feature type="compositionally biased region" description="Basic and acidic residues" evidence="1">
    <location>
        <begin position="50"/>
        <end position="66"/>
    </location>
</feature>
<evidence type="ECO:0000313" key="3">
    <source>
        <dbReference type="Proteomes" id="UP001152747"/>
    </source>
</evidence>
<evidence type="ECO:0000313" key="2">
    <source>
        <dbReference type="EMBL" id="CAI5439483.1"/>
    </source>
</evidence>
<dbReference type="Proteomes" id="UP001152747">
    <property type="component" value="Unassembled WGS sequence"/>
</dbReference>
<dbReference type="EMBL" id="CANHGI010000001">
    <property type="protein sequence ID" value="CAI5439483.1"/>
    <property type="molecule type" value="Genomic_DNA"/>
</dbReference>
<feature type="compositionally biased region" description="Polar residues" evidence="1">
    <location>
        <begin position="84"/>
        <end position="105"/>
    </location>
</feature>
<accession>A0A9P1I795</accession>
<feature type="compositionally biased region" description="Polar residues" evidence="1">
    <location>
        <begin position="32"/>
        <end position="46"/>
    </location>
</feature>
<keyword evidence="3" id="KW-1185">Reference proteome</keyword>
<proteinExistence type="predicted"/>
<reference evidence="2" key="1">
    <citation type="submission" date="2022-11" db="EMBL/GenBank/DDBJ databases">
        <authorList>
            <person name="Kikuchi T."/>
        </authorList>
    </citation>
    <scope>NUCLEOTIDE SEQUENCE</scope>
    <source>
        <strain evidence="2">PS1010</strain>
    </source>
</reference>
<sequence length="105" mass="11763">MSVTELKAGHAPAEKVGGRRVVNRKDRKYSDSMDSNQNANHYSNSESSDDGIRELIDVDLPAKMERSYPTVSVKKSHEKPIPTLQATRSSRSTRGTVQQPRKQTH</sequence>
<organism evidence="2 3">
    <name type="scientific">Caenorhabditis angaria</name>
    <dbReference type="NCBI Taxonomy" id="860376"/>
    <lineage>
        <taxon>Eukaryota</taxon>
        <taxon>Metazoa</taxon>
        <taxon>Ecdysozoa</taxon>
        <taxon>Nematoda</taxon>
        <taxon>Chromadorea</taxon>
        <taxon>Rhabditida</taxon>
        <taxon>Rhabditina</taxon>
        <taxon>Rhabditomorpha</taxon>
        <taxon>Rhabditoidea</taxon>
        <taxon>Rhabditidae</taxon>
        <taxon>Peloderinae</taxon>
        <taxon>Caenorhabditis</taxon>
    </lineage>
</organism>
<dbReference type="AlphaFoldDB" id="A0A9P1I795"/>
<dbReference type="Pfam" id="PF15228">
    <property type="entry name" value="DAP"/>
    <property type="match status" value="1"/>
</dbReference>
<dbReference type="OrthoDB" id="5973225at2759"/>
<dbReference type="InterPro" id="IPR024130">
    <property type="entry name" value="DAP1/DAPL1"/>
</dbReference>
<comment type="caution">
    <text evidence="2">The sequence shown here is derived from an EMBL/GenBank/DDBJ whole genome shotgun (WGS) entry which is preliminary data.</text>
</comment>
<feature type="region of interest" description="Disordered" evidence="1">
    <location>
        <begin position="1"/>
        <end position="105"/>
    </location>
</feature>
<protein>
    <submittedName>
        <fullName evidence="2">Uncharacterized protein</fullName>
    </submittedName>
</protein>
<name>A0A9P1I795_9PELO</name>
<evidence type="ECO:0000256" key="1">
    <source>
        <dbReference type="SAM" id="MobiDB-lite"/>
    </source>
</evidence>
<gene>
    <name evidence="2" type="ORF">CAMP_LOCUS2120</name>
</gene>